<evidence type="ECO:0000313" key="1">
    <source>
        <dbReference type="EMBL" id="GFA53157.1"/>
    </source>
</evidence>
<organism evidence="1">
    <name type="scientific">Tanacetum cinerariifolium</name>
    <name type="common">Dalmatian daisy</name>
    <name type="synonym">Chrysanthemum cinerariifolium</name>
    <dbReference type="NCBI Taxonomy" id="118510"/>
    <lineage>
        <taxon>Eukaryota</taxon>
        <taxon>Viridiplantae</taxon>
        <taxon>Streptophyta</taxon>
        <taxon>Embryophyta</taxon>
        <taxon>Tracheophyta</taxon>
        <taxon>Spermatophyta</taxon>
        <taxon>Magnoliopsida</taxon>
        <taxon>eudicotyledons</taxon>
        <taxon>Gunneridae</taxon>
        <taxon>Pentapetalae</taxon>
        <taxon>asterids</taxon>
        <taxon>campanulids</taxon>
        <taxon>Asterales</taxon>
        <taxon>Asteraceae</taxon>
        <taxon>Asteroideae</taxon>
        <taxon>Anthemideae</taxon>
        <taxon>Anthemidinae</taxon>
        <taxon>Tanacetum</taxon>
    </lineage>
</organism>
<comment type="caution">
    <text evidence="1">The sequence shown here is derived from an EMBL/GenBank/DDBJ whole genome shotgun (WGS) entry which is preliminary data.</text>
</comment>
<accession>A0A699JRP6</accession>
<dbReference type="EMBL" id="BKCJ010440445">
    <property type="protein sequence ID" value="GFA53157.1"/>
    <property type="molecule type" value="Genomic_DNA"/>
</dbReference>
<sequence length="132" mass="15060">MAIEDTTTPPTPIVNMEKPFGVINIKSHIPLVLDLDHLNYDAWCELFTSHCHSFSVHGLLDGTYMPTSETPDEWKKLDSLVKVWIYGTISTSLLQTVLKRNVTAKDVWKSLAIFFIITKKHAQWNTMKNFGP</sequence>
<gene>
    <name evidence="1" type="ORF">Tci_625129</name>
</gene>
<dbReference type="AlphaFoldDB" id="A0A699JRP6"/>
<protein>
    <submittedName>
        <fullName evidence="1">Myb-like protein P</fullName>
    </submittedName>
</protein>
<dbReference type="PANTHER" id="PTHR47481:SF41">
    <property type="entry name" value="COPIA-LIKE POLYPROTEIN_RETROTRANSPOSON"/>
    <property type="match status" value="1"/>
</dbReference>
<reference evidence="1" key="1">
    <citation type="journal article" date="2019" name="Sci. Rep.">
        <title>Draft genome of Tanacetum cinerariifolium, the natural source of mosquito coil.</title>
        <authorList>
            <person name="Yamashiro T."/>
            <person name="Shiraishi A."/>
            <person name="Satake H."/>
            <person name="Nakayama K."/>
        </authorList>
    </citation>
    <scope>NUCLEOTIDE SEQUENCE</scope>
</reference>
<dbReference type="PANTHER" id="PTHR47481">
    <property type="match status" value="1"/>
</dbReference>
<name>A0A699JRP6_TANCI</name>
<proteinExistence type="predicted"/>